<dbReference type="EMBL" id="FUPS01000014">
    <property type="protein sequence ID" value="SJS97084.1"/>
    <property type="molecule type" value="Genomic_DNA"/>
</dbReference>
<keyword evidence="1" id="KW-0812">Transmembrane</keyword>
<dbReference type="Proteomes" id="UP000189137">
    <property type="component" value="Unassembled WGS sequence"/>
</dbReference>
<feature type="transmembrane region" description="Helical" evidence="1">
    <location>
        <begin position="62"/>
        <end position="79"/>
    </location>
</feature>
<name>A0A9X8WRR1_CLODI</name>
<organism evidence="2 3">
    <name type="scientific">Clostridioides difficile</name>
    <name type="common">Peptoclostridium difficile</name>
    <dbReference type="NCBI Taxonomy" id="1496"/>
    <lineage>
        <taxon>Bacteria</taxon>
        <taxon>Bacillati</taxon>
        <taxon>Bacillota</taxon>
        <taxon>Clostridia</taxon>
        <taxon>Peptostreptococcales</taxon>
        <taxon>Peptostreptococcaceae</taxon>
        <taxon>Clostridioides</taxon>
    </lineage>
</organism>
<evidence type="ECO:0000256" key="1">
    <source>
        <dbReference type="SAM" id="Phobius"/>
    </source>
</evidence>
<evidence type="ECO:0000313" key="3">
    <source>
        <dbReference type="Proteomes" id="UP000189137"/>
    </source>
</evidence>
<reference evidence="2 3" key="1">
    <citation type="submission" date="2017-02" db="EMBL/GenBank/DDBJ databases">
        <authorList>
            <consortium name="Pathogen Informatics"/>
        </authorList>
    </citation>
    <scope>NUCLEOTIDE SEQUENCE [LARGE SCALE GENOMIC DNA]</scope>
    <source>
        <strain evidence="2 3">VRECD0157</strain>
    </source>
</reference>
<protein>
    <submittedName>
        <fullName evidence="2">Uncharacterized protein</fullName>
    </submittedName>
</protein>
<keyword evidence="1" id="KW-0472">Membrane</keyword>
<accession>A0A9X8WRR1</accession>
<sequence>MKYLMNNNELFFHFIAYISTIIILPIIFKSKRLLTKTKFCFSFILISLNLFTMIHFNGMDKVTYTYFILLLITGIYILYERNKNFKN</sequence>
<comment type="caution">
    <text evidence="2">The sequence shown here is derived from an EMBL/GenBank/DDBJ whole genome shotgun (WGS) entry which is preliminary data.</text>
</comment>
<feature type="transmembrane region" description="Helical" evidence="1">
    <location>
        <begin position="40"/>
        <end position="56"/>
    </location>
</feature>
<keyword evidence="1" id="KW-1133">Transmembrane helix</keyword>
<dbReference type="AlphaFoldDB" id="A0A9X8WRR1"/>
<gene>
    <name evidence="2" type="ORF">SAMEA3375112_03285</name>
</gene>
<feature type="transmembrane region" description="Helical" evidence="1">
    <location>
        <begin position="12"/>
        <end position="28"/>
    </location>
</feature>
<evidence type="ECO:0000313" key="2">
    <source>
        <dbReference type="EMBL" id="SJS97084.1"/>
    </source>
</evidence>
<proteinExistence type="predicted"/>